<reference evidence="6" key="1">
    <citation type="submission" date="2022-12" db="EMBL/GenBank/DDBJ databases">
        <title>Reference genome sequencing for broad-spectrum identification of bacterial and archaeal isolates by mass spectrometry.</title>
        <authorList>
            <person name="Sekiguchi Y."/>
            <person name="Tourlousse D.M."/>
        </authorList>
    </citation>
    <scope>NUCLEOTIDE SEQUENCE</scope>
    <source>
        <strain evidence="6">ASRB1</strain>
    </source>
</reference>
<dbReference type="GO" id="GO:0032259">
    <property type="term" value="P:methylation"/>
    <property type="evidence" value="ECO:0007669"/>
    <property type="project" value="UniProtKB-KW"/>
</dbReference>
<dbReference type="GO" id="GO:0008173">
    <property type="term" value="F:RNA methyltransferase activity"/>
    <property type="evidence" value="ECO:0007669"/>
    <property type="project" value="InterPro"/>
</dbReference>
<dbReference type="InterPro" id="IPR001537">
    <property type="entry name" value="SpoU_MeTrfase"/>
</dbReference>
<dbReference type="FunFam" id="3.40.1280.10:FF:000008">
    <property type="entry name" value="Group 3 RNA methyltransferase TrmH"/>
    <property type="match status" value="1"/>
</dbReference>
<dbReference type="NCBIfam" id="TIGR00186">
    <property type="entry name" value="rRNA_methyl_3"/>
    <property type="match status" value="1"/>
</dbReference>
<dbReference type="Gene3D" id="3.30.1330.30">
    <property type="match status" value="1"/>
</dbReference>
<gene>
    <name evidence="6" type="primary">rlmB</name>
    <name evidence="6" type="ORF">DAMNIGENAA_22340</name>
</gene>
<dbReference type="InterPro" id="IPR029026">
    <property type="entry name" value="tRNA_m1G_MTases_N"/>
</dbReference>
<dbReference type="EMBL" id="BSDR01000001">
    <property type="protein sequence ID" value="GLI34801.1"/>
    <property type="molecule type" value="Genomic_DNA"/>
</dbReference>
<evidence type="ECO:0000313" key="6">
    <source>
        <dbReference type="EMBL" id="GLI34801.1"/>
    </source>
</evidence>
<dbReference type="Proteomes" id="UP001144372">
    <property type="component" value="Unassembled WGS sequence"/>
</dbReference>
<dbReference type="Pfam" id="PF00588">
    <property type="entry name" value="SpoU_methylase"/>
    <property type="match status" value="1"/>
</dbReference>
<dbReference type="GO" id="GO:0006396">
    <property type="term" value="P:RNA processing"/>
    <property type="evidence" value="ECO:0007669"/>
    <property type="project" value="InterPro"/>
</dbReference>
<dbReference type="AlphaFoldDB" id="A0A9W6CZT8"/>
<dbReference type="Pfam" id="PF08032">
    <property type="entry name" value="SpoU_sub_bind"/>
    <property type="match status" value="1"/>
</dbReference>
<feature type="domain" description="RNA 2-O ribose methyltransferase substrate binding" evidence="5">
    <location>
        <begin position="4"/>
        <end position="58"/>
    </location>
</feature>
<dbReference type="GO" id="GO:0003723">
    <property type="term" value="F:RNA binding"/>
    <property type="evidence" value="ECO:0007669"/>
    <property type="project" value="InterPro"/>
</dbReference>
<protein>
    <submittedName>
        <fullName evidence="6">23S rRNA (Guanosine(2251)-2'-O)-methyltransferase RlmB</fullName>
    </submittedName>
</protein>
<comment type="caution">
    <text evidence="6">The sequence shown here is derived from an EMBL/GenBank/DDBJ whole genome shotgun (WGS) entry which is preliminary data.</text>
</comment>
<keyword evidence="3" id="KW-0808">Transferase</keyword>
<dbReference type="Gene3D" id="3.40.1280.10">
    <property type="match status" value="1"/>
</dbReference>
<dbReference type="PANTHER" id="PTHR46429">
    <property type="entry name" value="23S RRNA (GUANOSINE-2'-O-)-METHYLTRANSFERASE RLMB"/>
    <property type="match status" value="1"/>
</dbReference>
<dbReference type="InterPro" id="IPR029064">
    <property type="entry name" value="Ribosomal_eL30-like_sf"/>
</dbReference>
<name>A0A9W6CZT8_9BACT</name>
<evidence type="ECO:0000256" key="2">
    <source>
        <dbReference type="ARBA" id="ARBA00022603"/>
    </source>
</evidence>
<evidence type="ECO:0000259" key="5">
    <source>
        <dbReference type="Pfam" id="PF08032"/>
    </source>
</evidence>
<dbReference type="PANTHER" id="PTHR46429:SF1">
    <property type="entry name" value="23S RRNA (GUANOSINE-2'-O-)-METHYLTRANSFERASE RLMB"/>
    <property type="match status" value="1"/>
</dbReference>
<dbReference type="SUPFAM" id="SSF75217">
    <property type="entry name" value="alpha/beta knot"/>
    <property type="match status" value="1"/>
</dbReference>
<evidence type="ECO:0000256" key="3">
    <source>
        <dbReference type="ARBA" id="ARBA00022679"/>
    </source>
</evidence>
<dbReference type="InterPro" id="IPR004441">
    <property type="entry name" value="rRNA_MeTrfase_TrmH"/>
</dbReference>
<sequence>MVIREMILARTDQRVQELMDWAKQKGIALRHETREFLSTQVGHDHHQGVALRANEYPYASLESILEGAAGEREPVIILDCIQDPQNFGALLRSACFLGAKAVVIPSDRSARVTAAVIKVAAGATSYIPIVQATNLTRVLETLKESGLWIVGLDVAGNQSLYEADLSLPLGLVVGNEQKGLRPLVRKHCDFLVQIPVLGPIQSLNAAAAGAIALAEVQRQRLTKRK</sequence>
<dbReference type="CDD" id="cd18103">
    <property type="entry name" value="SpoU-like_RlmB"/>
    <property type="match status" value="1"/>
</dbReference>
<feature type="domain" description="tRNA/rRNA methyltransferase SpoU type" evidence="4">
    <location>
        <begin position="75"/>
        <end position="213"/>
    </location>
</feature>
<dbReference type="InterPro" id="IPR013123">
    <property type="entry name" value="SpoU_subst-bd"/>
</dbReference>
<evidence type="ECO:0000313" key="7">
    <source>
        <dbReference type="Proteomes" id="UP001144372"/>
    </source>
</evidence>
<proteinExistence type="inferred from homology"/>
<keyword evidence="2" id="KW-0489">Methyltransferase</keyword>
<dbReference type="InterPro" id="IPR029028">
    <property type="entry name" value="Alpha/beta_knot_MTases"/>
</dbReference>
<evidence type="ECO:0000259" key="4">
    <source>
        <dbReference type="Pfam" id="PF00588"/>
    </source>
</evidence>
<comment type="similarity">
    <text evidence="1">Belongs to the class IV-like SAM-binding methyltransferase superfamily. RNA methyltransferase TrmH family.</text>
</comment>
<organism evidence="6 7">
    <name type="scientific">Desulforhabdus amnigena</name>
    <dbReference type="NCBI Taxonomy" id="40218"/>
    <lineage>
        <taxon>Bacteria</taxon>
        <taxon>Pseudomonadati</taxon>
        <taxon>Thermodesulfobacteriota</taxon>
        <taxon>Syntrophobacteria</taxon>
        <taxon>Syntrophobacterales</taxon>
        <taxon>Syntrophobacteraceae</taxon>
        <taxon>Desulforhabdus</taxon>
    </lineage>
</organism>
<accession>A0A9W6CZT8</accession>
<keyword evidence="7" id="KW-1185">Reference proteome</keyword>
<dbReference type="GO" id="GO:0005829">
    <property type="term" value="C:cytosol"/>
    <property type="evidence" value="ECO:0007669"/>
    <property type="project" value="TreeGrafter"/>
</dbReference>
<dbReference type="SUPFAM" id="SSF55315">
    <property type="entry name" value="L30e-like"/>
    <property type="match status" value="1"/>
</dbReference>
<evidence type="ECO:0000256" key="1">
    <source>
        <dbReference type="ARBA" id="ARBA00007228"/>
    </source>
</evidence>